<evidence type="ECO:0000313" key="4">
    <source>
        <dbReference type="EMBL" id="MBH0239726.1"/>
    </source>
</evidence>
<organism evidence="4 5">
    <name type="scientific">Methylobrevis albus</name>
    <dbReference type="NCBI Taxonomy" id="2793297"/>
    <lineage>
        <taxon>Bacteria</taxon>
        <taxon>Pseudomonadati</taxon>
        <taxon>Pseudomonadota</taxon>
        <taxon>Alphaproteobacteria</taxon>
        <taxon>Hyphomicrobiales</taxon>
        <taxon>Pleomorphomonadaceae</taxon>
        <taxon>Methylobrevis</taxon>
    </lineage>
</organism>
<keyword evidence="5" id="KW-1185">Reference proteome</keyword>
<comment type="caution">
    <text evidence="4">The sequence shown here is derived from an EMBL/GenBank/DDBJ whole genome shotgun (WGS) entry which is preliminary data.</text>
</comment>
<comment type="similarity">
    <text evidence="1">Belongs to the CBP3 family.</text>
</comment>
<dbReference type="AlphaFoldDB" id="A0A931N1D9"/>
<proteinExistence type="inferred from homology"/>
<dbReference type="PIRSF" id="PIRSF032079">
    <property type="entry name" value="UCP032079"/>
    <property type="match status" value="1"/>
</dbReference>
<name>A0A931N1D9_9HYPH</name>
<evidence type="ECO:0000256" key="2">
    <source>
        <dbReference type="ARBA" id="ARBA00006436"/>
    </source>
</evidence>
<dbReference type="Pfam" id="PF03981">
    <property type="entry name" value="Ubiq_cyt_C_chap"/>
    <property type="match status" value="1"/>
</dbReference>
<dbReference type="InterPro" id="IPR021150">
    <property type="entry name" value="Ubiq_cyt_c_chap"/>
</dbReference>
<feature type="domain" description="Ubiquinol-cytochrome c chaperone" evidence="3">
    <location>
        <begin position="34"/>
        <end position="171"/>
    </location>
</feature>
<accession>A0A931N1D9</accession>
<dbReference type="InterPro" id="IPR007129">
    <property type="entry name" value="Ubiqinol_cyt_c_chaperone_CPB3"/>
</dbReference>
<reference evidence="4" key="1">
    <citation type="submission" date="2020-12" db="EMBL/GenBank/DDBJ databases">
        <title>Methylobrevis albus sp. nov., isolated from fresh water lack sediment.</title>
        <authorList>
            <person name="Zou Q."/>
        </authorList>
    </citation>
    <scope>NUCLEOTIDE SEQUENCE</scope>
    <source>
        <strain evidence="4">L22</strain>
    </source>
</reference>
<dbReference type="PANTHER" id="PTHR12184:SF1">
    <property type="entry name" value="UBIQUINOL-CYTOCHROME-C REDUCTASE COMPLEX ASSEMBLY FACTOR 1"/>
    <property type="match status" value="1"/>
</dbReference>
<dbReference type="Proteomes" id="UP000631694">
    <property type="component" value="Unassembled WGS sequence"/>
</dbReference>
<comment type="similarity">
    <text evidence="2">Belongs to the UPF0174 family.</text>
</comment>
<dbReference type="RefSeq" id="WP_197312808.1">
    <property type="nucleotide sequence ID" value="NZ_JADZLT010000056.1"/>
</dbReference>
<evidence type="ECO:0000259" key="3">
    <source>
        <dbReference type="Pfam" id="PF03981"/>
    </source>
</evidence>
<dbReference type="EMBL" id="JADZLT010000056">
    <property type="protein sequence ID" value="MBH0239726.1"/>
    <property type="molecule type" value="Genomic_DNA"/>
</dbReference>
<dbReference type="InterPro" id="IPR014569">
    <property type="entry name" value="Ubq_cyt-c_CBP3-rel"/>
</dbReference>
<gene>
    <name evidence="4" type="ORF">I5731_18045</name>
</gene>
<protein>
    <submittedName>
        <fullName evidence="4">Ubiquinol-cytochrome C chaperone</fullName>
    </submittedName>
</protein>
<sequence length="182" mass="18962">MLFGLFKRDTAASAAAELYAAAVAAARRPALYADLGVADVVEGRFELVLLHTALVVRRLGTEGAAERDTGRALAEAYFADMDRTLREMGIGDLGVPKRMKKISAAFYGRLSAYDAALAADDREALRQALVRNVYDGVEAPGAEGLARLVAATAAELAAQPTAGLLAGRVAFPEPSAATPAGL</sequence>
<evidence type="ECO:0000256" key="1">
    <source>
        <dbReference type="ARBA" id="ARBA00006407"/>
    </source>
</evidence>
<dbReference type="PANTHER" id="PTHR12184">
    <property type="entry name" value="UBIQUINOL-CYTOCHROME C REDUCTASE COMPLEX ASSEMBLY FACTOR 1 FAMILY MEMBER"/>
    <property type="match status" value="1"/>
</dbReference>
<evidence type="ECO:0000313" key="5">
    <source>
        <dbReference type="Proteomes" id="UP000631694"/>
    </source>
</evidence>